<dbReference type="PIRSF" id="PIRSF000138">
    <property type="entry name" value="Al-hdrx_acd_dh"/>
    <property type="match status" value="1"/>
</dbReference>
<dbReference type="InterPro" id="IPR008259">
    <property type="entry name" value="FMN_hydac_DH_AS"/>
</dbReference>
<evidence type="ECO:0000313" key="6">
    <source>
        <dbReference type="Proteomes" id="UP001595979"/>
    </source>
</evidence>
<evidence type="ECO:0000313" key="5">
    <source>
        <dbReference type="EMBL" id="MFC5849981.1"/>
    </source>
</evidence>
<organism evidence="5 6">
    <name type="scientific">Deinococcus petrolearius</name>
    <dbReference type="NCBI Taxonomy" id="1751295"/>
    <lineage>
        <taxon>Bacteria</taxon>
        <taxon>Thermotogati</taxon>
        <taxon>Deinococcota</taxon>
        <taxon>Deinococci</taxon>
        <taxon>Deinococcales</taxon>
        <taxon>Deinococcaceae</taxon>
        <taxon>Deinococcus</taxon>
    </lineage>
</organism>
<dbReference type="Proteomes" id="UP001595979">
    <property type="component" value="Unassembled WGS sequence"/>
</dbReference>
<dbReference type="PANTHER" id="PTHR10578">
    <property type="entry name" value="S -2-HYDROXY-ACID OXIDASE-RELATED"/>
    <property type="match status" value="1"/>
</dbReference>
<dbReference type="Pfam" id="PF01070">
    <property type="entry name" value="FMN_dh"/>
    <property type="match status" value="1"/>
</dbReference>
<feature type="domain" description="FMN hydroxy acid dehydrogenase" evidence="4">
    <location>
        <begin position="24"/>
        <end position="421"/>
    </location>
</feature>
<keyword evidence="6" id="KW-1185">Reference proteome</keyword>
<comment type="caution">
    <text evidence="5">The sequence shown here is derived from an EMBL/GenBank/DDBJ whole genome shotgun (WGS) entry which is preliminary data.</text>
</comment>
<sequence length="421" mass="44291">MTPSLRSPGRARQTAVYVDGLSGRLPLVPTGPDALEAAARAHLSAAAFAYVAGGAGAERTLRFNREAFDRVRLLPRRLAGSATRDLSTELLGHIYPAPLLLAPVGVLELAHPDADLAVGRAAAALGLPFVFSTQASVPMEEVAAAMGDAPRWYQLYWGTDDGVTRSLVERAEACGAQAIVVTLDTTLLGWRPRDLDLGHLPFLRGQGLGQYLSDPVFRSRLSLPVGGPPPSPQPSLELLRTGAELLRRGRPHGLGLEQMRAATTRFVATYTNPDLGWDDLSRLREWTRLPIVLKSVLHPDDAREAAARGVDALIVSNHGGRQIDGEVGALDCLPGVVAAAGGLPVLFDSGVRTGADVAKALALGARAVLVGRPYVYGLGIAGEDGVREVLGNLLAEFDLTLGLLGAHAARDLGPGHLVPAP</sequence>
<name>A0ABW1DQU7_9DEIO</name>
<dbReference type="InterPro" id="IPR000262">
    <property type="entry name" value="FMN-dep_DH"/>
</dbReference>
<evidence type="ECO:0000256" key="2">
    <source>
        <dbReference type="ARBA" id="ARBA00023002"/>
    </source>
</evidence>
<dbReference type="PROSITE" id="PS51349">
    <property type="entry name" value="FMN_HYDROXY_ACID_DH_2"/>
    <property type="match status" value="1"/>
</dbReference>
<comment type="similarity">
    <text evidence="3">Belongs to the FMN-dependent alpha-hydroxy acid dehydrogenase family.</text>
</comment>
<evidence type="ECO:0000259" key="4">
    <source>
        <dbReference type="PROSITE" id="PS51349"/>
    </source>
</evidence>
<dbReference type="InterPro" id="IPR012133">
    <property type="entry name" value="Alpha-hydoxy_acid_DH_FMN"/>
</dbReference>
<evidence type="ECO:0000256" key="3">
    <source>
        <dbReference type="ARBA" id="ARBA00024042"/>
    </source>
</evidence>
<dbReference type="PROSITE" id="PS00557">
    <property type="entry name" value="FMN_HYDROXY_ACID_DH_1"/>
    <property type="match status" value="1"/>
</dbReference>
<evidence type="ECO:0000256" key="1">
    <source>
        <dbReference type="ARBA" id="ARBA00001917"/>
    </source>
</evidence>
<dbReference type="EMBL" id="JBHSOH010000034">
    <property type="protein sequence ID" value="MFC5849981.1"/>
    <property type="molecule type" value="Genomic_DNA"/>
</dbReference>
<protein>
    <submittedName>
        <fullName evidence="5">Alpha-hydroxy-acid oxidizing protein</fullName>
    </submittedName>
</protein>
<comment type="cofactor">
    <cofactor evidence="1">
        <name>FMN</name>
        <dbReference type="ChEBI" id="CHEBI:58210"/>
    </cofactor>
</comment>
<gene>
    <name evidence="5" type="ORF">ACFPQ6_16885</name>
</gene>
<dbReference type="SUPFAM" id="SSF51395">
    <property type="entry name" value="FMN-linked oxidoreductases"/>
    <property type="match status" value="1"/>
</dbReference>
<dbReference type="InterPro" id="IPR013785">
    <property type="entry name" value="Aldolase_TIM"/>
</dbReference>
<dbReference type="RefSeq" id="WP_380051595.1">
    <property type="nucleotide sequence ID" value="NZ_JBHSOH010000034.1"/>
</dbReference>
<accession>A0ABW1DQU7</accession>
<dbReference type="InterPro" id="IPR037396">
    <property type="entry name" value="FMN_HAD"/>
</dbReference>
<keyword evidence="2" id="KW-0560">Oxidoreductase</keyword>
<proteinExistence type="inferred from homology"/>
<dbReference type="PANTHER" id="PTHR10578:SF143">
    <property type="entry name" value="FMN-DEPENDENT ALPHA-HYDROXY ACID DEHYDROGENASE PB1A11.03"/>
    <property type="match status" value="1"/>
</dbReference>
<reference evidence="6" key="1">
    <citation type="journal article" date="2019" name="Int. J. Syst. Evol. Microbiol.">
        <title>The Global Catalogue of Microorganisms (GCM) 10K type strain sequencing project: providing services to taxonomists for standard genome sequencing and annotation.</title>
        <authorList>
            <consortium name="The Broad Institute Genomics Platform"/>
            <consortium name="The Broad Institute Genome Sequencing Center for Infectious Disease"/>
            <person name="Wu L."/>
            <person name="Ma J."/>
        </authorList>
    </citation>
    <scope>NUCLEOTIDE SEQUENCE [LARGE SCALE GENOMIC DNA]</scope>
    <source>
        <strain evidence="6">CGMCC 1.15053</strain>
    </source>
</reference>
<dbReference type="Gene3D" id="3.20.20.70">
    <property type="entry name" value="Aldolase class I"/>
    <property type="match status" value="1"/>
</dbReference>